<keyword evidence="1" id="KW-1133">Transmembrane helix</keyword>
<proteinExistence type="predicted"/>
<reference evidence="2" key="2">
    <citation type="journal article" date="2015" name="Fish Shellfish Immunol.">
        <title>Early steps in the European eel (Anguilla anguilla)-Vibrio vulnificus interaction in the gills: Role of the RtxA13 toxin.</title>
        <authorList>
            <person name="Callol A."/>
            <person name="Pajuelo D."/>
            <person name="Ebbesson L."/>
            <person name="Teles M."/>
            <person name="MacKenzie S."/>
            <person name="Amaro C."/>
        </authorList>
    </citation>
    <scope>NUCLEOTIDE SEQUENCE</scope>
</reference>
<organism evidence="2">
    <name type="scientific">Anguilla anguilla</name>
    <name type="common">European freshwater eel</name>
    <name type="synonym">Muraena anguilla</name>
    <dbReference type="NCBI Taxonomy" id="7936"/>
    <lineage>
        <taxon>Eukaryota</taxon>
        <taxon>Metazoa</taxon>
        <taxon>Chordata</taxon>
        <taxon>Craniata</taxon>
        <taxon>Vertebrata</taxon>
        <taxon>Euteleostomi</taxon>
        <taxon>Actinopterygii</taxon>
        <taxon>Neopterygii</taxon>
        <taxon>Teleostei</taxon>
        <taxon>Anguilliformes</taxon>
        <taxon>Anguillidae</taxon>
        <taxon>Anguilla</taxon>
    </lineage>
</organism>
<name>A0A0E9QGP7_ANGAN</name>
<accession>A0A0E9QGP7</accession>
<sequence length="57" mass="6700">MSVALKICRFKNLNPFVYFNCSHTIIFGVVAQKCAFVYFHIVTLFVFFSMKIVNRFV</sequence>
<keyword evidence="1" id="KW-0472">Membrane</keyword>
<feature type="transmembrane region" description="Helical" evidence="1">
    <location>
        <begin position="36"/>
        <end position="53"/>
    </location>
</feature>
<dbReference type="AlphaFoldDB" id="A0A0E9QGP7"/>
<reference evidence="2" key="1">
    <citation type="submission" date="2014-11" db="EMBL/GenBank/DDBJ databases">
        <authorList>
            <person name="Amaro Gonzalez C."/>
        </authorList>
    </citation>
    <scope>NUCLEOTIDE SEQUENCE</scope>
</reference>
<keyword evidence="1" id="KW-0812">Transmembrane</keyword>
<protein>
    <submittedName>
        <fullName evidence="2">Uncharacterized protein</fullName>
    </submittedName>
</protein>
<evidence type="ECO:0000256" key="1">
    <source>
        <dbReference type="SAM" id="Phobius"/>
    </source>
</evidence>
<evidence type="ECO:0000313" key="2">
    <source>
        <dbReference type="EMBL" id="JAH15672.1"/>
    </source>
</evidence>
<dbReference type="EMBL" id="GBXM01092905">
    <property type="protein sequence ID" value="JAH15672.1"/>
    <property type="molecule type" value="Transcribed_RNA"/>
</dbReference>